<sequence>MIRKENSYGSPGVGEKNLEFKLPEDLRSSDQSAKAKTVSTVKPGNLLQNKRGASSPQQMVHKSPPKGDVKQEDINKNSNFKDPKPQNLTISGFEPSSEEQRKAGLLARNEKQKDIVKQSNFKTKGNISIDTSPQKTTRSIVLPTSLEQQKGVCKKELAMKTK</sequence>
<evidence type="ECO:0000313" key="1">
    <source>
        <dbReference type="EMBL" id="KAJ0097946.1"/>
    </source>
</evidence>
<proteinExistence type="predicted"/>
<accession>A0ACC1BG58</accession>
<evidence type="ECO:0000313" key="2">
    <source>
        <dbReference type="Proteomes" id="UP001164250"/>
    </source>
</evidence>
<dbReference type="Proteomes" id="UP001164250">
    <property type="component" value="Chromosome 5"/>
</dbReference>
<name>A0ACC1BG58_9ROSI</name>
<keyword evidence="2" id="KW-1185">Reference proteome</keyword>
<dbReference type="EMBL" id="CM047901">
    <property type="protein sequence ID" value="KAJ0097946.1"/>
    <property type="molecule type" value="Genomic_DNA"/>
</dbReference>
<organism evidence="1 2">
    <name type="scientific">Pistacia atlantica</name>
    <dbReference type="NCBI Taxonomy" id="434234"/>
    <lineage>
        <taxon>Eukaryota</taxon>
        <taxon>Viridiplantae</taxon>
        <taxon>Streptophyta</taxon>
        <taxon>Embryophyta</taxon>
        <taxon>Tracheophyta</taxon>
        <taxon>Spermatophyta</taxon>
        <taxon>Magnoliopsida</taxon>
        <taxon>eudicotyledons</taxon>
        <taxon>Gunneridae</taxon>
        <taxon>Pentapetalae</taxon>
        <taxon>rosids</taxon>
        <taxon>malvids</taxon>
        <taxon>Sapindales</taxon>
        <taxon>Anacardiaceae</taxon>
        <taxon>Pistacia</taxon>
    </lineage>
</organism>
<gene>
    <name evidence="1" type="ORF">Patl1_27614</name>
</gene>
<reference evidence="2" key="1">
    <citation type="journal article" date="2023" name="G3 (Bethesda)">
        <title>Genome assembly and association tests identify interacting loci associated with vigor, precocity, and sex in interspecific pistachio rootstocks.</title>
        <authorList>
            <person name="Palmer W."/>
            <person name="Jacygrad E."/>
            <person name="Sagayaradj S."/>
            <person name="Cavanaugh K."/>
            <person name="Han R."/>
            <person name="Bertier L."/>
            <person name="Beede B."/>
            <person name="Kafkas S."/>
            <person name="Golino D."/>
            <person name="Preece J."/>
            <person name="Michelmore R."/>
        </authorList>
    </citation>
    <scope>NUCLEOTIDE SEQUENCE [LARGE SCALE GENOMIC DNA]</scope>
</reference>
<comment type="caution">
    <text evidence="1">The sequence shown here is derived from an EMBL/GenBank/DDBJ whole genome shotgun (WGS) entry which is preliminary data.</text>
</comment>
<protein>
    <submittedName>
        <fullName evidence="1">Uncharacterized protein</fullName>
    </submittedName>
</protein>